<dbReference type="EMBL" id="JARTCD010000008">
    <property type="protein sequence ID" value="KAJ8661531.1"/>
    <property type="molecule type" value="Genomic_DNA"/>
</dbReference>
<protein>
    <submittedName>
        <fullName evidence="1">Uncharacterized protein</fullName>
    </submittedName>
</protein>
<reference evidence="1 2" key="1">
    <citation type="submission" date="2023-03" db="EMBL/GenBank/DDBJ databases">
        <title>Genome sequence of Lichtheimia ornata CBS 291.66.</title>
        <authorList>
            <person name="Mohabir J.T."/>
            <person name="Shea T.P."/>
            <person name="Kurbessoian T."/>
            <person name="Berby B."/>
            <person name="Fontaine J."/>
            <person name="Livny J."/>
            <person name="Gnirke A."/>
            <person name="Stajich J.E."/>
            <person name="Cuomo C.A."/>
        </authorList>
    </citation>
    <scope>NUCLEOTIDE SEQUENCE [LARGE SCALE GENOMIC DNA]</scope>
    <source>
        <strain evidence="1">CBS 291.66</strain>
    </source>
</reference>
<comment type="caution">
    <text evidence="1">The sequence shown here is derived from an EMBL/GenBank/DDBJ whole genome shotgun (WGS) entry which is preliminary data.</text>
</comment>
<dbReference type="RefSeq" id="XP_058346444.1">
    <property type="nucleotide sequence ID" value="XM_058482877.1"/>
</dbReference>
<dbReference type="GeneID" id="83210213"/>
<dbReference type="AlphaFoldDB" id="A0AAD7VAP6"/>
<dbReference type="Proteomes" id="UP001234581">
    <property type="component" value="Unassembled WGS sequence"/>
</dbReference>
<proteinExistence type="predicted"/>
<evidence type="ECO:0000313" key="1">
    <source>
        <dbReference type="EMBL" id="KAJ8661531.1"/>
    </source>
</evidence>
<sequence length="494" mass="56303">MTPFYNVNTNNRGMLVISTEPSLNLVNEQRRLGLLQQPSSLYPFPSDVEVYMQAVEACPIEGQKDAQGNVFVELWVIKKQQPQFTSSSEIQSAIVADQLNRRGAWNKTISVPLPNFGDNRKVFVKVIEKDIAELQQYQALYQQQPLSHVHLQQSQQQQQLGQQHFQQQQQLNQHHFQQQQQLNQQQFQQQQQCQQQCHQQQQQCQQGQRVFGQNLMDNVYVNLFDNMSPMQRPMGGNAYFKLLDTTNLTVDGNIYVKVPQSEFLNVPSAAAAGMIPNISHAPAFFKVLDPSMITPKSGITQNQVFFKVFDSNPYANKIYVQSPLEQQQLLQQRGEKAVLVEKALGEAELQQLRQSIKVLDRDMLIDQPTLGAATATRVLYQTNPLSPLQQQQQPIQIIETCPTSYLTTTQQQGNVVFLNQGMDKQWFTIPAGQAYSSEHGNLRLKIAIDPAEALNKQLIHQQQQQGEWIAVNPARHQGTMFLNITVENPLRSRL</sequence>
<organism evidence="1 2">
    <name type="scientific">Lichtheimia ornata</name>
    <dbReference type="NCBI Taxonomy" id="688661"/>
    <lineage>
        <taxon>Eukaryota</taxon>
        <taxon>Fungi</taxon>
        <taxon>Fungi incertae sedis</taxon>
        <taxon>Mucoromycota</taxon>
        <taxon>Mucoromycotina</taxon>
        <taxon>Mucoromycetes</taxon>
        <taxon>Mucorales</taxon>
        <taxon>Lichtheimiaceae</taxon>
        <taxon>Lichtheimia</taxon>
    </lineage>
</organism>
<keyword evidence="2" id="KW-1185">Reference proteome</keyword>
<name>A0AAD7VAP6_9FUNG</name>
<accession>A0AAD7VAP6</accession>
<gene>
    <name evidence="1" type="ORF">O0I10_002798</name>
</gene>
<evidence type="ECO:0000313" key="2">
    <source>
        <dbReference type="Proteomes" id="UP001234581"/>
    </source>
</evidence>